<dbReference type="AlphaFoldDB" id="A0A9X3NLS0"/>
<dbReference type="PROSITE" id="PS51257">
    <property type="entry name" value="PROKAR_LIPOPROTEIN"/>
    <property type="match status" value="1"/>
</dbReference>
<evidence type="ECO:0000256" key="1">
    <source>
        <dbReference type="SAM" id="SignalP"/>
    </source>
</evidence>
<accession>A0A9X3NLS0</accession>
<gene>
    <name evidence="2" type="ORF">LG943_00470</name>
</gene>
<feature type="signal peptide" evidence="1">
    <location>
        <begin position="1"/>
        <end position="21"/>
    </location>
</feature>
<evidence type="ECO:0000313" key="3">
    <source>
        <dbReference type="Proteomes" id="UP001140076"/>
    </source>
</evidence>
<feature type="chain" id="PRO_5040778026" evidence="1">
    <location>
        <begin position="22"/>
        <end position="154"/>
    </location>
</feature>
<name>A0A9X3NLS0_9ACTN</name>
<sequence length="154" mass="16053">MRRAAATLAALTALAAASGCASGTVRLPAPSPAPEARDVCRDLVERLPDTLFEQPRAELDPATPYAAAWGDPPIALRCGVARPAALAPDSELMVVEEVAWLPEPPGEPTLYTAVGREVYVEMTLPASYGAPAQGLVRVSELIAEEVPALPSGEL</sequence>
<organism evidence="2 3">
    <name type="scientific">Streptomonospora mangrovi</name>
    <dbReference type="NCBI Taxonomy" id="2883123"/>
    <lineage>
        <taxon>Bacteria</taxon>
        <taxon>Bacillati</taxon>
        <taxon>Actinomycetota</taxon>
        <taxon>Actinomycetes</taxon>
        <taxon>Streptosporangiales</taxon>
        <taxon>Nocardiopsidaceae</taxon>
        <taxon>Streptomonospora</taxon>
    </lineage>
</organism>
<protein>
    <submittedName>
        <fullName evidence="2">DUF3515 domain-containing protein</fullName>
    </submittedName>
</protein>
<comment type="caution">
    <text evidence="2">The sequence shown here is derived from an EMBL/GenBank/DDBJ whole genome shotgun (WGS) entry which is preliminary data.</text>
</comment>
<dbReference type="Proteomes" id="UP001140076">
    <property type="component" value="Unassembled WGS sequence"/>
</dbReference>
<keyword evidence="1" id="KW-0732">Signal</keyword>
<dbReference type="Pfam" id="PF12028">
    <property type="entry name" value="DUF3515"/>
    <property type="match status" value="1"/>
</dbReference>
<reference evidence="2" key="1">
    <citation type="submission" date="2021-10" db="EMBL/GenBank/DDBJ databases">
        <title>Streptomonospora sp. nov., isolated from mangrove soil.</title>
        <authorList>
            <person name="Chen X."/>
            <person name="Ge X."/>
            <person name="Liu W."/>
        </authorList>
    </citation>
    <scope>NUCLEOTIDE SEQUENCE</scope>
    <source>
        <strain evidence="2">S1-112</strain>
    </source>
</reference>
<proteinExistence type="predicted"/>
<dbReference type="RefSeq" id="WP_270070107.1">
    <property type="nucleotide sequence ID" value="NZ_JAJAQC010000001.1"/>
</dbReference>
<keyword evidence="3" id="KW-1185">Reference proteome</keyword>
<dbReference type="EMBL" id="JAJAQC010000001">
    <property type="protein sequence ID" value="MDA0562820.1"/>
    <property type="molecule type" value="Genomic_DNA"/>
</dbReference>
<evidence type="ECO:0000313" key="2">
    <source>
        <dbReference type="EMBL" id="MDA0562820.1"/>
    </source>
</evidence>
<dbReference type="InterPro" id="IPR021903">
    <property type="entry name" value="DUF3515"/>
</dbReference>